<dbReference type="Pfam" id="PF01650">
    <property type="entry name" value="Peptidase_C13"/>
    <property type="match status" value="1"/>
</dbReference>
<dbReference type="AlphaFoldDB" id="A0A3B6RJ68"/>
<dbReference type="Pfam" id="PF20985">
    <property type="entry name" value="Legum_prodom"/>
    <property type="match status" value="1"/>
</dbReference>
<dbReference type="CDD" id="cd21115">
    <property type="entry name" value="legumain_C"/>
    <property type="match status" value="1"/>
</dbReference>
<evidence type="ECO:0000313" key="4">
    <source>
        <dbReference type="Proteomes" id="UP000019116"/>
    </source>
</evidence>
<feature type="domain" description="Legumain prodomain" evidence="2">
    <location>
        <begin position="86"/>
        <end position="166"/>
    </location>
</feature>
<proteinExistence type="inferred from homology"/>
<dbReference type="Gramene" id="TraesCLE_scaffold_069451_01G000100.1">
    <property type="protein sequence ID" value="TraesCLE_scaffold_069451_01G000100.1"/>
    <property type="gene ID" value="TraesCLE_scaffold_069451_01G000100"/>
</dbReference>
<reference evidence="3" key="2">
    <citation type="submission" date="2018-10" db="UniProtKB">
        <authorList>
            <consortium name="EnsemblPlants"/>
        </authorList>
    </citation>
    <scope>IDENTIFICATION</scope>
</reference>
<dbReference type="GO" id="GO:0006508">
    <property type="term" value="P:proteolysis"/>
    <property type="evidence" value="ECO:0007669"/>
    <property type="project" value="InterPro"/>
</dbReference>
<dbReference type="Gramene" id="TraesROB_scaffold_005885_01G000100.1">
    <property type="protein sequence ID" value="TraesROB_scaffold_005885_01G000100.1"/>
    <property type="gene ID" value="TraesROB_scaffold_005885_01G000100"/>
</dbReference>
<dbReference type="InterPro" id="IPR046427">
    <property type="entry name" value="Legumain_prodom_sf"/>
</dbReference>
<dbReference type="SMR" id="A0A3B6RJ68"/>
<evidence type="ECO:0000256" key="1">
    <source>
        <dbReference type="ARBA" id="ARBA00009941"/>
    </source>
</evidence>
<dbReference type="GO" id="GO:0008233">
    <property type="term" value="F:peptidase activity"/>
    <property type="evidence" value="ECO:0007669"/>
    <property type="project" value="InterPro"/>
</dbReference>
<evidence type="ECO:0000259" key="2">
    <source>
        <dbReference type="Pfam" id="PF20985"/>
    </source>
</evidence>
<dbReference type="Gramene" id="TraesCS7A03G0670400.1">
    <property type="protein sequence ID" value="TraesCS7A03G0670400.1.CDS"/>
    <property type="gene ID" value="TraesCS7A03G0670400"/>
</dbReference>
<dbReference type="Gramene" id="TraesCS7A02G284400.1">
    <property type="protein sequence ID" value="TraesCS7A02G284400.1"/>
    <property type="gene ID" value="TraesCS7A02G284400"/>
</dbReference>
<dbReference type="Gramene" id="TraesCAD_scaffold_008914_01G000100.1">
    <property type="protein sequence ID" value="TraesCAD_scaffold_008914_01G000100.1"/>
    <property type="gene ID" value="TraesCAD_scaffold_008914_01G000100"/>
</dbReference>
<dbReference type="FunFam" id="1.10.132.130:FF:000001">
    <property type="entry name" value="Vacuolar-processing enzyme beta-isozyme"/>
    <property type="match status" value="1"/>
</dbReference>
<dbReference type="PANTHER" id="PTHR12000:SF27">
    <property type="entry name" value="GENOME ASSEMBLY, CHROMOSOME: II"/>
    <property type="match status" value="1"/>
</dbReference>
<dbReference type="InterPro" id="IPR048501">
    <property type="entry name" value="Legum_prodom"/>
</dbReference>
<dbReference type="STRING" id="4565.A0A3B6RJ68"/>
<organism evidence="3">
    <name type="scientific">Triticum aestivum</name>
    <name type="common">Wheat</name>
    <dbReference type="NCBI Taxonomy" id="4565"/>
    <lineage>
        <taxon>Eukaryota</taxon>
        <taxon>Viridiplantae</taxon>
        <taxon>Streptophyta</taxon>
        <taxon>Embryophyta</taxon>
        <taxon>Tracheophyta</taxon>
        <taxon>Spermatophyta</taxon>
        <taxon>Magnoliopsida</taxon>
        <taxon>Liliopsida</taxon>
        <taxon>Poales</taxon>
        <taxon>Poaceae</taxon>
        <taxon>BOP clade</taxon>
        <taxon>Pooideae</taxon>
        <taxon>Triticodae</taxon>
        <taxon>Triticeae</taxon>
        <taxon>Triticinae</taxon>
        <taxon>Triticum</taxon>
    </lineage>
</organism>
<keyword evidence="4" id="KW-1185">Reference proteome</keyword>
<dbReference type="Proteomes" id="UP000019116">
    <property type="component" value="Chromosome 7A"/>
</dbReference>
<dbReference type="Gramene" id="TraesKAR7A01G0208130.1">
    <property type="protein sequence ID" value="cds.TraesKAR7A01G0208130.1"/>
    <property type="gene ID" value="TraesKAR7A01G0208130"/>
</dbReference>
<reference evidence="3" key="1">
    <citation type="submission" date="2018-08" db="EMBL/GenBank/DDBJ databases">
        <authorList>
            <person name="Rossello M."/>
        </authorList>
    </citation>
    <scope>NUCLEOTIDE SEQUENCE [LARGE SCALE GENOMIC DNA]</scope>
    <source>
        <strain evidence="3">cv. Chinese Spring</strain>
    </source>
</reference>
<dbReference type="OMA" id="RAFTNIY"/>
<dbReference type="InterPro" id="IPR001096">
    <property type="entry name" value="Peptidase_C13"/>
</dbReference>
<sequence length="177" mass="20054">MTCLGDAYSVSWMEDSETHNLQKEPIKQQYEVVKARTAPPNDSNIGSHVMDLKGAINQRDVDILFMWKKYEQLNVGSEEKQRALREVKETVLHRKLLDSSIGFIGKLAFGFEGPSVLEATKGPGHPLVDYWDCLKTMVRDFESQCGSLTQYGMKHMRAFTNIYNMGKWSPPVLGHSA</sequence>
<comment type="similarity">
    <text evidence="1">Belongs to the peptidase C13 family.</text>
</comment>
<dbReference type="Gene3D" id="3.40.50.1460">
    <property type="match status" value="1"/>
</dbReference>
<name>A0A3B6RJ68_WHEAT</name>
<dbReference type="PaxDb" id="4565-Traes_7AS_B63D7BB2A.2"/>
<dbReference type="Gramene" id="TraesWEE_scaffold_031205_01G000100.1">
    <property type="protein sequence ID" value="TraesWEE_scaffold_031205_01G000100.1"/>
    <property type="gene ID" value="TraesWEE_scaffold_031205_01G000100"/>
</dbReference>
<dbReference type="OrthoDB" id="1990480at2759"/>
<accession>A0A3B6RJ68</accession>
<protein>
    <recommendedName>
        <fullName evidence="2">Legumain prodomain domain-containing protein</fullName>
    </recommendedName>
</protein>
<dbReference type="PANTHER" id="PTHR12000">
    <property type="entry name" value="HEMOGLOBINASE FAMILY MEMBER"/>
    <property type="match status" value="1"/>
</dbReference>
<dbReference type="Gene3D" id="1.10.132.130">
    <property type="match status" value="1"/>
</dbReference>
<evidence type="ECO:0000313" key="3">
    <source>
        <dbReference type="EnsemblPlants" id="TraesCS7A02G284400.1"/>
    </source>
</evidence>
<dbReference type="EnsemblPlants" id="TraesCS7A02G284400.1">
    <property type="protein sequence ID" value="TraesCS7A02G284400.1"/>
    <property type="gene ID" value="TraesCS7A02G284400"/>
</dbReference>